<evidence type="ECO:0000313" key="2">
    <source>
        <dbReference type="Proteomes" id="UP001162780"/>
    </source>
</evidence>
<gene>
    <name evidence="1" type="ORF">NM686_010560</name>
</gene>
<dbReference type="EMBL" id="CP113517">
    <property type="protein sequence ID" value="WAR46927.1"/>
    <property type="molecule type" value="Genomic_DNA"/>
</dbReference>
<proteinExistence type="predicted"/>
<name>A0ABY7GQY4_9GAMM</name>
<sequence length="93" mass="10132">MREKGDSRLGGNQAATNHVVQRETAMTMSINEIAKILEPVHALHTIGAGNAGYQQCLARLIKASRKEVIDMTVLELMELDRRATTEYHGAAGA</sequence>
<protein>
    <submittedName>
        <fullName evidence="1">Uncharacterized protein</fullName>
    </submittedName>
</protein>
<evidence type="ECO:0000313" key="1">
    <source>
        <dbReference type="EMBL" id="WAR46927.1"/>
    </source>
</evidence>
<dbReference type="Proteomes" id="UP001162780">
    <property type="component" value="Chromosome"/>
</dbReference>
<reference evidence="1" key="1">
    <citation type="submission" date="2022-11" db="EMBL/GenBank/DDBJ databases">
        <title>Methylomonas rapida sp. nov., Carotenoid-Producing Obligate Methanotrophs with High Growth Characteristics and Biotechnological Potential.</title>
        <authorList>
            <person name="Tikhonova E.N."/>
            <person name="Suleimanov R.Z."/>
            <person name="Miroshnikov K."/>
            <person name="Oshkin I.Y."/>
            <person name="Belova S.E."/>
            <person name="Danilova O.V."/>
            <person name="Ashikhmin A."/>
            <person name="Konopkin A."/>
            <person name="But S.Y."/>
            <person name="Khmelenina V.N."/>
            <person name="Kuznetsov N."/>
            <person name="Pimenov N.V."/>
            <person name="Dedysh S.N."/>
        </authorList>
    </citation>
    <scope>NUCLEOTIDE SEQUENCE</scope>
    <source>
        <strain evidence="1">MP1</strain>
    </source>
</reference>
<organism evidence="1 2">
    <name type="scientific">Methylomonas rapida</name>
    <dbReference type="NCBI Taxonomy" id="2963939"/>
    <lineage>
        <taxon>Bacteria</taxon>
        <taxon>Pseudomonadati</taxon>
        <taxon>Pseudomonadota</taxon>
        <taxon>Gammaproteobacteria</taxon>
        <taxon>Methylococcales</taxon>
        <taxon>Methylococcaceae</taxon>
        <taxon>Methylomonas</taxon>
    </lineage>
</organism>
<dbReference type="RefSeq" id="WP_255187836.1">
    <property type="nucleotide sequence ID" value="NZ_CP113517.1"/>
</dbReference>
<accession>A0ABY7GQY4</accession>
<keyword evidence="2" id="KW-1185">Reference proteome</keyword>